<evidence type="ECO:0000313" key="2">
    <source>
        <dbReference type="Proteomes" id="UP000756921"/>
    </source>
</evidence>
<dbReference type="EMBL" id="WJXW01000001">
    <property type="protein sequence ID" value="KAF9741254.1"/>
    <property type="molecule type" value="Genomic_DNA"/>
</dbReference>
<gene>
    <name evidence="1" type="ORF">PMIN01_00793</name>
</gene>
<protein>
    <submittedName>
        <fullName evidence="1">Uncharacterized protein</fullName>
    </submittedName>
</protein>
<keyword evidence="2" id="KW-1185">Reference proteome</keyword>
<comment type="caution">
    <text evidence="1">The sequence shown here is derived from an EMBL/GenBank/DDBJ whole genome shotgun (WGS) entry which is preliminary data.</text>
</comment>
<proteinExistence type="predicted"/>
<evidence type="ECO:0000313" key="1">
    <source>
        <dbReference type="EMBL" id="KAF9741254.1"/>
    </source>
</evidence>
<dbReference type="AlphaFoldDB" id="A0A9P6GTG6"/>
<sequence length="246" mass="27502">MSLAAAHSKTQVEWLDGTLGEKVHERAYPPGNHRKLSSGSLGSWRTHMDALREDDVDWDIRIRTQLLVFSKAARKLSTITHDEDTQQAHPAFETKSQNPIELAKRSTLRITPEDTHNAPTEPYGCDWDFIWLGHCSADLPPPSPAAPDRIMLLNDFTVPSPQYLRLHKSSPTGHIATLYPPYTRVYHRATNNTLCTSAYAVTQRGARKILFQLGVRDFSKGFDFALSDYCAGLVKGNGNGLLGQEF</sequence>
<reference evidence="1" key="1">
    <citation type="journal article" date="2020" name="Mol. Plant Microbe Interact.">
        <title>Genome Sequence of the Biocontrol Agent Coniothyrium minitans strain Conio (IMI 134523).</title>
        <authorList>
            <person name="Patel D."/>
            <person name="Shittu T.A."/>
            <person name="Baroncelli R."/>
            <person name="Muthumeenakshi S."/>
            <person name="Osborne T.H."/>
            <person name="Janganan T.K."/>
            <person name="Sreenivasaprasad S."/>
        </authorList>
    </citation>
    <scope>NUCLEOTIDE SEQUENCE</scope>
    <source>
        <strain evidence="1">Conio</strain>
    </source>
</reference>
<dbReference type="OrthoDB" id="47375at2759"/>
<organism evidence="1 2">
    <name type="scientific">Paraphaeosphaeria minitans</name>
    <dbReference type="NCBI Taxonomy" id="565426"/>
    <lineage>
        <taxon>Eukaryota</taxon>
        <taxon>Fungi</taxon>
        <taxon>Dikarya</taxon>
        <taxon>Ascomycota</taxon>
        <taxon>Pezizomycotina</taxon>
        <taxon>Dothideomycetes</taxon>
        <taxon>Pleosporomycetidae</taxon>
        <taxon>Pleosporales</taxon>
        <taxon>Massarineae</taxon>
        <taxon>Didymosphaeriaceae</taxon>
        <taxon>Paraphaeosphaeria</taxon>
    </lineage>
</organism>
<name>A0A9P6GTG6_9PLEO</name>
<accession>A0A9P6GTG6</accession>
<dbReference type="Proteomes" id="UP000756921">
    <property type="component" value="Unassembled WGS sequence"/>
</dbReference>